<feature type="region of interest" description="Disordered" evidence="1">
    <location>
        <begin position="70"/>
        <end position="105"/>
    </location>
</feature>
<organism evidence="2 3">
    <name type="scientific">Niveibacterium microcysteis</name>
    <dbReference type="NCBI Taxonomy" id="2811415"/>
    <lineage>
        <taxon>Bacteria</taxon>
        <taxon>Pseudomonadati</taxon>
        <taxon>Pseudomonadota</taxon>
        <taxon>Betaproteobacteria</taxon>
        <taxon>Rhodocyclales</taxon>
        <taxon>Rhodocyclaceae</taxon>
        <taxon>Niveibacterium</taxon>
    </lineage>
</organism>
<gene>
    <name evidence="2" type="ORF">JY500_18065</name>
</gene>
<dbReference type="RefSeq" id="WP_206254057.1">
    <property type="nucleotide sequence ID" value="NZ_CP071060.1"/>
</dbReference>
<accession>A0ABX7M3L6</accession>
<evidence type="ECO:0000313" key="3">
    <source>
        <dbReference type="Proteomes" id="UP000663570"/>
    </source>
</evidence>
<reference evidence="2 3" key="1">
    <citation type="submission" date="2021-02" db="EMBL/GenBank/DDBJ databases">
        <title>Niveibacterium changnyeongensis HC41.</title>
        <authorList>
            <person name="Kang M."/>
        </authorList>
    </citation>
    <scope>NUCLEOTIDE SEQUENCE [LARGE SCALE GENOMIC DNA]</scope>
    <source>
        <strain evidence="2 3">HC41</strain>
    </source>
</reference>
<keyword evidence="3" id="KW-1185">Reference proteome</keyword>
<sequence>MTYDEFLAELGKAGLSVRAFAKLIGMNPTSVSNYASNGEVPRHLAVIAALLAEMNLRGVAFQVAIERVGSARKKPRGSGRPGRFGGDRQEQLELVSGLNDTSSQL</sequence>
<dbReference type="EMBL" id="CP071060">
    <property type="protein sequence ID" value="QSI76350.1"/>
    <property type="molecule type" value="Genomic_DNA"/>
</dbReference>
<name>A0ABX7M3L6_9RHOO</name>
<proteinExistence type="predicted"/>
<evidence type="ECO:0000256" key="1">
    <source>
        <dbReference type="SAM" id="MobiDB-lite"/>
    </source>
</evidence>
<evidence type="ECO:0000313" key="2">
    <source>
        <dbReference type="EMBL" id="QSI76350.1"/>
    </source>
</evidence>
<protein>
    <submittedName>
        <fullName evidence="2">XRE family transcriptional regulator</fullName>
    </submittedName>
</protein>
<dbReference type="Proteomes" id="UP000663570">
    <property type="component" value="Chromosome"/>
</dbReference>